<dbReference type="Pfam" id="PF13796">
    <property type="entry name" value="Sensor"/>
    <property type="match status" value="1"/>
</dbReference>
<keyword evidence="1" id="KW-0472">Membrane</keyword>
<keyword evidence="1" id="KW-1133">Transmembrane helix</keyword>
<proteinExistence type="predicted"/>
<gene>
    <name evidence="3" type="ORF">P3H78_16215</name>
</gene>
<feature type="transmembrane region" description="Helical" evidence="1">
    <location>
        <begin position="136"/>
        <end position="162"/>
    </location>
</feature>
<feature type="transmembrane region" description="Helical" evidence="1">
    <location>
        <begin position="182"/>
        <end position="207"/>
    </location>
</feature>
<keyword evidence="4" id="KW-1185">Reference proteome</keyword>
<organism evidence="3 4">
    <name type="scientific">Streptomyces tropicalis</name>
    <dbReference type="NCBI Taxonomy" id="3034234"/>
    <lineage>
        <taxon>Bacteria</taxon>
        <taxon>Bacillati</taxon>
        <taxon>Actinomycetota</taxon>
        <taxon>Actinomycetes</taxon>
        <taxon>Kitasatosporales</taxon>
        <taxon>Streptomycetaceae</taxon>
        <taxon>Streptomyces</taxon>
    </lineage>
</organism>
<name>A0ABT6A6Z4_9ACTN</name>
<accession>A0ABT6A6Z4</accession>
<feature type="domain" description="Putative sensor" evidence="2">
    <location>
        <begin position="34"/>
        <end position="218"/>
    </location>
</feature>
<feature type="transmembrane region" description="Helical" evidence="1">
    <location>
        <begin position="36"/>
        <end position="63"/>
    </location>
</feature>
<dbReference type="InterPro" id="IPR025828">
    <property type="entry name" value="Put_sensor_dom"/>
</dbReference>
<evidence type="ECO:0000313" key="3">
    <source>
        <dbReference type="EMBL" id="MDF3300141.1"/>
    </source>
</evidence>
<evidence type="ECO:0000256" key="1">
    <source>
        <dbReference type="SAM" id="Phobius"/>
    </source>
</evidence>
<protein>
    <submittedName>
        <fullName evidence="3">Sensor domain-containing protein</fullName>
    </submittedName>
</protein>
<keyword evidence="1" id="KW-0812">Transmembrane</keyword>
<dbReference type="RefSeq" id="WP_276109693.1">
    <property type="nucleotide sequence ID" value="NZ_JARJBB010000007.1"/>
</dbReference>
<evidence type="ECO:0000259" key="2">
    <source>
        <dbReference type="Pfam" id="PF13796"/>
    </source>
</evidence>
<sequence>MLAPNTRKKQRGAPTGVVAALTGLRAHGTGPLRGVVLAALGLVGLLVLLPAAVAASVGAVGALDLCRRLPRLRRELAGRWSEVPVGDPYLPESPEPRPRDSGLYRDGRHLYASYGAVLRRRRVRQLRRDPATRRDLAFLLFDPFVGVPVASLPLGLVAGGLYAMVAGLCRAVGGVGLPGTVWAGAAVVGGAGLVSLVTGLTVGPLVLCVHGCWTRLLLGRQDAPVVVCDGGAMGRRLRMLGAGALLSLLSLVGVVLAAVQLVALVVGVCTGLVLLFPKAVGFAQRPICKPR</sequence>
<evidence type="ECO:0000313" key="4">
    <source>
        <dbReference type="Proteomes" id="UP001221150"/>
    </source>
</evidence>
<dbReference type="EMBL" id="JARJBB010000007">
    <property type="protein sequence ID" value="MDF3300141.1"/>
    <property type="molecule type" value="Genomic_DNA"/>
</dbReference>
<dbReference type="Proteomes" id="UP001221150">
    <property type="component" value="Unassembled WGS sequence"/>
</dbReference>
<comment type="caution">
    <text evidence="3">The sequence shown here is derived from an EMBL/GenBank/DDBJ whole genome shotgun (WGS) entry which is preliminary data.</text>
</comment>
<feature type="transmembrane region" description="Helical" evidence="1">
    <location>
        <begin position="243"/>
        <end position="276"/>
    </location>
</feature>
<reference evidence="3 4" key="1">
    <citation type="submission" date="2023-03" db="EMBL/GenBank/DDBJ databases">
        <title>Draft genome sequence of Streptomyces sp. K1PA1 isolated from peat swamp forest in Thailand.</title>
        <authorList>
            <person name="Klaysubun C."/>
            <person name="Duangmal K."/>
        </authorList>
    </citation>
    <scope>NUCLEOTIDE SEQUENCE [LARGE SCALE GENOMIC DNA]</scope>
    <source>
        <strain evidence="3 4">K1PA1</strain>
    </source>
</reference>